<gene>
    <name evidence="1" type="ORF">GCM10010990_28610</name>
</gene>
<evidence type="ECO:0000313" key="1">
    <source>
        <dbReference type="EMBL" id="GGD77187.1"/>
    </source>
</evidence>
<organism evidence="1 2">
    <name type="scientific">Croceicoccus mobilis</name>
    <dbReference type="NCBI Taxonomy" id="1703339"/>
    <lineage>
        <taxon>Bacteria</taxon>
        <taxon>Pseudomonadati</taxon>
        <taxon>Pseudomonadota</taxon>
        <taxon>Alphaproteobacteria</taxon>
        <taxon>Sphingomonadales</taxon>
        <taxon>Erythrobacteraceae</taxon>
        <taxon>Croceicoccus</taxon>
    </lineage>
</organism>
<reference evidence="1" key="2">
    <citation type="submission" date="2020-09" db="EMBL/GenBank/DDBJ databases">
        <authorList>
            <person name="Sun Q."/>
            <person name="Zhou Y."/>
        </authorList>
    </citation>
    <scope>NUCLEOTIDE SEQUENCE</scope>
    <source>
        <strain evidence="1">CGMCC 1.15360</strain>
    </source>
</reference>
<reference evidence="1" key="1">
    <citation type="journal article" date="2014" name="Int. J. Syst. Evol. Microbiol.">
        <title>Complete genome sequence of Corynebacterium casei LMG S-19264T (=DSM 44701T), isolated from a smear-ripened cheese.</title>
        <authorList>
            <consortium name="US DOE Joint Genome Institute (JGI-PGF)"/>
            <person name="Walter F."/>
            <person name="Albersmeier A."/>
            <person name="Kalinowski J."/>
            <person name="Ruckert C."/>
        </authorList>
    </citation>
    <scope>NUCLEOTIDE SEQUENCE</scope>
    <source>
        <strain evidence="1">CGMCC 1.15360</strain>
    </source>
</reference>
<keyword evidence="2" id="KW-1185">Reference proteome</keyword>
<sequence>MLEAVDTDALASLDLAGDIDLTCRIMTDQDHRQPRPNAMSAHHLTDVVRRLRVEMSGKCFAVDNLSHRPGACSIEDVPVDP</sequence>
<proteinExistence type="predicted"/>
<comment type="caution">
    <text evidence="1">The sequence shown here is derived from an EMBL/GenBank/DDBJ whole genome shotgun (WGS) entry which is preliminary data.</text>
</comment>
<dbReference type="AlphaFoldDB" id="A0A917DX54"/>
<protein>
    <submittedName>
        <fullName evidence="1">Uncharacterized protein</fullName>
    </submittedName>
</protein>
<accession>A0A917DX54</accession>
<name>A0A917DX54_9SPHN</name>
<dbReference type="Proteomes" id="UP000612349">
    <property type="component" value="Unassembled WGS sequence"/>
</dbReference>
<dbReference type="EMBL" id="BMIP01000007">
    <property type="protein sequence ID" value="GGD77187.1"/>
    <property type="molecule type" value="Genomic_DNA"/>
</dbReference>
<evidence type="ECO:0000313" key="2">
    <source>
        <dbReference type="Proteomes" id="UP000612349"/>
    </source>
</evidence>